<evidence type="ECO:0000256" key="2">
    <source>
        <dbReference type="ARBA" id="ARBA00022603"/>
    </source>
</evidence>
<accession>A0A561E759</accession>
<dbReference type="SUPFAM" id="SSF53335">
    <property type="entry name" value="S-adenosyl-L-methionine-dependent methyltransferases"/>
    <property type="match status" value="1"/>
</dbReference>
<evidence type="ECO:0000313" key="6">
    <source>
        <dbReference type="Proteomes" id="UP000318297"/>
    </source>
</evidence>
<dbReference type="RefSeq" id="WP_170226318.1">
    <property type="nucleotide sequence ID" value="NZ_VIVQ01000001.1"/>
</dbReference>
<dbReference type="Proteomes" id="UP000318297">
    <property type="component" value="Unassembled WGS sequence"/>
</dbReference>
<dbReference type="CDD" id="cd02440">
    <property type="entry name" value="AdoMet_MTases"/>
    <property type="match status" value="1"/>
</dbReference>
<organism evidence="5 6">
    <name type="scientific">Rudaeicoccus suwonensis</name>
    <dbReference type="NCBI Taxonomy" id="657409"/>
    <lineage>
        <taxon>Bacteria</taxon>
        <taxon>Bacillati</taxon>
        <taxon>Actinomycetota</taxon>
        <taxon>Actinomycetes</taxon>
        <taxon>Micrococcales</taxon>
        <taxon>Dermacoccaceae</taxon>
        <taxon>Rudaeicoccus</taxon>
    </lineage>
</organism>
<dbReference type="InterPro" id="IPR051052">
    <property type="entry name" value="Diverse_substrate_MTase"/>
</dbReference>
<dbReference type="Pfam" id="PF08241">
    <property type="entry name" value="Methyltransf_11"/>
    <property type="match status" value="1"/>
</dbReference>
<evidence type="ECO:0000313" key="5">
    <source>
        <dbReference type="EMBL" id="TWE11451.1"/>
    </source>
</evidence>
<keyword evidence="6" id="KW-1185">Reference proteome</keyword>
<protein>
    <submittedName>
        <fullName evidence="5">Methyltransferase family protein</fullName>
    </submittedName>
</protein>
<dbReference type="PANTHER" id="PTHR44942">
    <property type="entry name" value="METHYLTRANSF_11 DOMAIN-CONTAINING PROTEIN"/>
    <property type="match status" value="1"/>
</dbReference>
<dbReference type="GO" id="GO:0032259">
    <property type="term" value="P:methylation"/>
    <property type="evidence" value="ECO:0007669"/>
    <property type="project" value="UniProtKB-KW"/>
</dbReference>
<sequence>MARDADERQRLGRAFQVGGARYDRLRPSYPIDAVRWLVGSTEPLRVVDIGAGTGKLTAQIVDLGHAVTAVEPSADMADQLTAHLPDVAVSHGSGEATGLPDRSADVVVYGQAWHWADPVAASAEAARILAVGGHLGLIWNFLDLRDARMAALDAASHDLDQGSTENSSSAKSVGAQFGEPAVREFIWSLPTSTRDLADRVTTRSYYLAADKPGQQHLRELCAETVEREFGPIGDTVVEVPHRTIAYRFAIG</sequence>
<evidence type="ECO:0000259" key="4">
    <source>
        <dbReference type="Pfam" id="PF08241"/>
    </source>
</evidence>
<name>A0A561E759_9MICO</name>
<proteinExistence type="inferred from homology"/>
<dbReference type="GO" id="GO:0008757">
    <property type="term" value="F:S-adenosylmethionine-dependent methyltransferase activity"/>
    <property type="evidence" value="ECO:0007669"/>
    <property type="project" value="InterPro"/>
</dbReference>
<evidence type="ECO:0000256" key="1">
    <source>
        <dbReference type="ARBA" id="ARBA00008361"/>
    </source>
</evidence>
<gene>
    <name evidence="5" type="ORF">BKA23_0219</name>
</gene>
<keyword evidence="3 5" id="KW-0808">Transferase</keyword>
<keyword evidence="2 5" id="KW-0489">Methyltransferase</keyword>
<comment type="caution">
    <text evidence="5">The sequence shown here is derived from an EMBL/GenBank/DDBJ whole genome shotgun (WGS) entry which is preliminary data.</text>
</comment>
<dbReference type="EMBL" id="VIVQ01000001">
    <property type="protein sequence ID" value="TWE11451.1"/>
    <property type="molecule type" value="Genomic_DNA"/>
</dbReference>
<evidence type="ECO:0000256" key="3">
    <source>
        <dbReference type="ARBA" id="ARBA00022679"/>
    </source>
</evidence>
<dbReference type="Gene3D" id="3.40.50.150">
    <property type="entry name" value="Vaccinia Virus protein VP39"/>
    <property type="match status" value="1"/>
</dbReference>
<dbReference type="AlphaFoldDB" id="A0A561E759"/>
<dbReference type="InterPro" id="IPR013216">
    <property type="entry name" value="Methyltransf_11"/>
</dbReference>
<comment type="similarity">
    <text evidence="1">Belongs to the methyltransferase superfamily.</text>
</comment>
<dbReference type="PANTHER" id="PTHR44942:SF4">
    <property type="entry name" value="METHYLTRANSFERASE TYPE 11 DOMAIN-CONTAINING PROTEIN"/>
    <property type="match status" value="1"/>
</dbReference>
<dbReference type="InterPro" id="IPR029063">
    <property type="entry name" value="SAM-dependent_MTases_sf"/>
</dbReference>
<feature type="domain" description="Methyltransferase type 11" evidence="4">
    <location>
        <begin position="47"/>
        <end position="135"/>
    </location>
</feature>
<reference evidence="5 6" key="1">
    <citation type="submission" date="2019-06" db="EMBL/GenBank/DDBJ databases">
        <title>Sequencing the genomes of 1000 actinobacteria strains.</title>
        <authorList>
            <person name="Klenk H.-P."/>
        </authorList>
    </citation>
    <scope>NUCLEOTIDE SEQUENCE [LARGE SCALE GENOMIC DNA]</scope>
    <source>
        <strain evidence="5 6">DSM 19560</strain>
    </source>
</reference>